<keyword evidence="9" id="KW-0833">Ubl conjugation pathway</keyword>
<dbReference type="RefSeq" id="XP_003572578.1">
    <property type="nucleotide sequence ID" value="XM_003572530.3"/>
</dbReference>
<gene>
    <name evidence="17" type="primary">LOC100839220</name>
    <name evidence="16" type="ORF">BRADI_3g44733v3</name>
</gene>
<dbReference type="OrthoDB" id="8062037at2759"/>
<evidence type="ECO:0000256" key="8">
    <source>
        <dbReference type="ARBA" id="ARBA00022771"/>
    </source>
</evidence>
<keyword evidence="12" id="KW-0472">Membrane</keyword>
<comment type="pathway">
    <text evidence="3">Protein modification; protein ubiquitination.</text>
</comment>
<feature type="compositionally biased region" description="Low complexity" evidence="14">
    <location>
        <begin position="226"/>
        <end position="255"/>
    </location>
</feature>
<keyword evidence="10" id="KW-0862">Zinc</keyword>
<dbReference type="InterPro" id="IPR001841">
    <property type="entry name" value="Znf_RING"/>
</dbReference>
<feature type="compositionally biased region" description="Polar residues" evidence="14">
    <location>
        <begin position="263"/>
        <end position="276"/>
    </location>
</feature>
<dbReference type="EMBL" id="CM000882">
    <property type="protein sequence ID" value="KQJ99700.1"/>
    <property type="molecule type" value="Genomic_DNA"/>
</dbReference>
<dbReference type="FunFam" id="3.30.40.10:FF:000187">
    <property type="entry name" value="E3 ubiquitin-protein ligase ATL6"/>
    <property type="match status" value="1"/>
</dbReference>
<dbReference type="EnsemblPlants" id="KQJ99700">
    <property type="protein sequence ID" value="KQJ99700"/>
    <property type="gene ID" value="BRADI_3g44733v3"/>
</dbReference>
<sequence>MSAPAASRGMGMNMVTTLMAFSVSAFFVLFVFTRLICARIQLRAAAAEHAAAAAAQASDAAFPAIHVERGGLRGMEPAVVTAFPTVKFGNDFQRPPAQEESQCTVCLEEYEAKDVVRVLPFCGHAFHVACIDAWLKQQSTCPICRASMRATAKHRAGSAVAMPPVYYAIAMARPSTSSSDGSNTLQGEAVSTLAPAAADHVEIVVADEPAPEDHVEIVVADEPVSSGAGAGASCPSRTPAPAAASGNPASTGTTSQGIFVLETEQSSQGNASQTRRIANADTYVVGS</sequence>
<dbReference type="CDD" id="cd16461">
    <property type="entry name" value="RING-H2_EL5-like"/>
    <property type="match status" value="1"/>
</dbReference>
<dbReference type="Proteomes" id="UP000008810">
    <property type="component" value="Chromosome 3"/>
</dbReference>
<dbReference type="Gene3D" id="3.30.40.10">
    <property type="entry name" value="Zinc/RING finger domain, C3HC4 (zinc finger)"/>
    <property type="match status" value="1"/>
</dbReference>
<evidence type="ECO:0000313" key="17">
    <source>
        <dbReference type="EnsemblPlants" id="KQJ99700"/>
    </source>
</evidence>
<dbReference type="STRING" id="15368.A0A0Q3FNF7"/>
<proteinExistence type="predicted"/>
<reference evidence="16 17" key="1">
    <citation type="journal article" date="2010" name="Nature">
        <title>Genome sequencing and analysis of the model grass Brachypodium distachyon.</title>
        <authorList>
            <consortium name="International Brachypodium Initiative"/>
        </authorList>
    </citation>
    <scope>NUCLEOTIDE SEQUENCE [LARGE SCALE GENOMIC DNA]</scope>
    <source>
        <strain evidence="16 17">Bd21</strain>
    </source>
</reference>
<dbReference type="GO" id="GO:0008270">
    <property type="term" value="F:zinc ion binding"/>
    <property type="evidence" value="ECO:0007669"/>
    <property type="project" value="UniProtKB-KW"/>
</dbReference>
<dbReference type="InterPro" id="IPR013083">
    <property type="entry name" value="Znf_RING/FYVE/PHD"/>
</dbReference>
<dbReference type="SUPFAM" id="SSF57850">
    <property type="entry name" value="RING/U-box"/>
    <property type="match status" value="1"/>
</dbReference>
<dbReference type="EC" id="2.3.2.27" evidence="4"/>
<evidence type="ECO:0000256" key="3">
    <source>
        <dbReference type="ARBA" id="ARBA00004906"/>
    </source>
</evidence>
<comment type="subcellular location">
    <subcellularLocation>
        <location evidence="2">Membrane</location>
        <topology evidence="2">Single-pass membrane protein</topology>
    </subcellularLocation>
</comment>
<protein>
    <recommendedName>
        <fullName evidence="4">RING-type E3 ubiquitin transferase</fullName>
        <ecNumber evidence="4">2.3.2.27</ecNumber>
    </recommendedName>
</protein>
<dbReference type="GO" id="GO:0061630">
    <property type="term" value="F:ubiquitin protein ligase activity"/>
    <property type="evidence" value="ECO:0007669"/>
    <property type="project" value="UniProtKB-EC"/>
</dbReference>
<reference evidence="16" key="2">
    <citation type="submission" date="2017-06" db="EMBL/GenBank/DDBJ databases">
        <title>WGS assembly of Brachypodium distachyon.</title>
        <authorList>
            <consortium name="The International Brachypodium Initiative"/>
            <person name="Lucas S."/>
            <person name="Harmon-Smith M."/>
            <person name="Lail K."/>
            <person name="Tice H."/>
            <person name="Grimwood J."/>
            <person name="Bruce D."/>
            <person name="Barry K."/>
            <person name="Shu S."/>
            <person name="Lindquist E."/>
            <person name="Wang M."/>
            <person name="Pitluck S."/>
            <person name="Vogel J.P."/>
            <person name="Garvin D.F."/>
            <person name="Mockler T.C."/>
            <person name="Schmutz J."/>
            <person name="Rokhsar D."/>
            <person name="Bevan M.W."/>
        </authorList>
    </citation>
    <scope>NUCLEOTIDE SEQUENCE</scope>
    <source>
        <strain evidence="16">Bd21</strain>
    </source>
</reference>
<keyword evidence="6" id="KW-0812">Transmembrane</keyword>
<dbReference type="GO" id="GO:0016020">
    <property type="term" value="C:membrane"/>
    <property type="evidence" value="ECO:0007669"/>
    <property type="project" value="UniProtKB-SubCell"/>
</dbReference>
<dbReference type="PANTHER" id="PTHR47035:SF7">
    <property type="entry name" value="OS02G0528000 PROTEIN"/>
    <property type="match status" value="1"/>
</dbReference>
<evidence type="ECO:0000256" key="13">
    <source>
        <dbReference type="PROSITE-ProRule" id="PRU00175"/>
    </source>
</evidence>
<evidence type="ECO:0000256" key="4">
    <source>
        <dbReference type="ARBA" id="ARBA00012483"/>
    </source>
</evidence>
<dbReference type="KEGG" id="bdi:100839220"/>
<dbReference type="AlphaFoldDB" id="A0A0Q3FNF7"/>
<comment type="catalytic activity">
    <reaction evidence="1">
        <text>S-ubiquitinyl-[E2 ubiquitin-conjugating enzyme]-L-cysteine + [acceptor protein]-L-lysine = [E2 ubiquitin-conjugating enzyme]-L-cysteine + N(6)-ubiquitinyl-[acceptor protein]-L-lysine.</text>
        <dbReference type="EC" id="2.3.2.27"/>
    </reaction>
</comment>
<evidence type="ECO:0000256" key="14">
    <source>
        <dbReference type="SAM" id="MobiDB-lite"/>
    </source>
</evidence>
<reference evidence="17" key="3">
    <citation type="submission" date="2018-08" db="UniProtKB">
        <authorList>
            <consortium name="EnsemblPlants"/>
        </authorList>
    </citation>
    <scope>IDENTIFICATION</scope>
    <source>
        <strain evidence="17">cv. Bd21</strain>
    </source>
</reference>
<evidence type="ECO:0000259" key="15">
    <source>
        <dbReference type="PROSITE" id="PS50089"/>
    </source>
</evidence>
<evidence type="ECO:0000256" key="6">
    <source>
        <dbReference type="ARBA" id="ARBA00022692"/>
    </source>
</evidence>
<evidence type="ECO:0000256" key="12">
    <source>
        <dbReference type="ARBA" id="ARBA00023136"/>
    </source>
</evidence>
<dbReference type="InterPro" id="IPR053070">
    <property type="entry name" value="RING-type_E3_ubiquitin-ligase"/>
</dbReference>
<keyword evidence="7" id="KW-0479">Metal-binding</keyword>
<dbReference type="PROSITE" id="PS50089">
    <property type="entry name" value="ZF_RING_2"/>
    <property type="match status" value="1"/>
</dbReference>
<accession>A0A0Q3FNF7</accession>
<keyword evidence="8 13" id="KW-0863">Zinc-finger</keyword>
<feature type="region of interest" description="Disordered" evidence="14">
    <location>
        <begin position="226"/>
        <end position="287"/>
    </location>
</feature>
<evidence type="ECO:0000256" key="10">
    <source>
        <dbReference type="ARBA" id="ARBA00022833"/>
    </source>
</evidence>
<organism evidence="16">
    <name type="scientific">Brachypodium distachyon</name>
    <name type="common">Purple false brome</name>
    <name type="synonym">Trachynia distachya</name>
    <dbReference type="NCBI Taxonomy" id="15368"/>
    <lineage>
        <taxon>Eukaryota</taxon>
        <taxon>Viridiplantae</taxon>
        <taxon>Streptophyta</taxon>
        <taxon>Embryophyta</taxon>
        <taxon>Tracheophyta</taxon>
        <taxon>Spermatophyta</taxon>
        <taxon>Magnoliopsida</taxon>
        <taxon>Liliopsida</taxon>
        <taxon>Poales</taxon>
        <taxon>Poaceae</taxon>
        <taxon>BOP clade</taxon>
        <taxon>Pooideae</taxon>
        <taxon>Stipodae</taxon>
        <taxon>Brachypodieae</taxon>
        <taxon>Brachypodium</taxon>
    </lineage>
</organism>
<evidence type="ECO:0000313" key="16">
    <source>
        <dbReference type="EMBL" id="KQJ99700.1"/>
    </source>
</evidence>
<dbReference type="ExpressionAtlas" id="A0A0Q3FNF7">
    <property type="expression patterns" value="baseline"/>
</dbReference>
<keyword evidence="5" id="KW-0808">Transferase</keyword>
<evidence type="ECO:0000256" key="5">
    <source>
        <dbReference type="ARBA" id="ARBA00022679"/>
    </source>
</evidence>
<name>A0A0Q3FNF7_BRADI</name>
<evidence type="ECO:0000313" key="18">
    <source>
        <dbReference type="Proteomes" id="UP000008810"/>
    </source>
</evidence>
<evidence type="ECO:0000256" key="2">
    <source>
        <dbReference type="ARBA" id="ARBA00004167"/>
    </source>
</evidence>
<evidence type="ECO:0000256" key="11">
    <source>
        <dbReference type="ARBA" id="ARBA00022989"/>
    </source>
</evidence>
<dbReference type="Gramene" id="KQJ99700">
    <property type="protein sequence ID" value="KQJ99700"/>
    <property type="gene ID" value="BRADI_3g44733v3"/>
</dbReference>
<keyword evidence="18" id="KW-1185">Reference proteome</keyword>
<evidence type="ECO:0000256" key="9">
    <source>
        <dbReference type="ARBA" id="ARBA00022786"/>
    </source>
</evidence>
<dbReference type="PANTHER" id="PTHR47035">
    <property type="entry name" value="OS11G0150450 PROTEIN"/>
    <property type="match status" value="1"/>
</dbReference>
<dbReference type="GeneID" id="100839220"/>
<feature type="domain" description="RING-type" evidence="15">
    <location>
        <begin position="103"/>
        <end position="145"/>
    </location>
</feature>
<evidence type="ECO:0000256" key="1">
    <source>
        <dbReference type="ARBA" id="ARBA00000900"/>
    </source>
</evidence>
<keyword evidence="11" id="KW-1133">Transmembrane helix</keyword>
<dbReference type="SMART" id="SM00184">
    <property type="entry name" value="RING"/>
    <property type="match status" value="1"/>
</dbReference>
<dbReference type="Pfam" id="PF13639">
    <property type="entry name" value="zf-RING_2"/>
    <property type="match status" value="1"/>
</dbReference>
<evidence type="ECO:0000256" key="7">
    <source>
        <dbReference type="ARBA" id="ARBA00022723"/>
    </source>
</evidence>